<dbReference type="InterPro" id="IPR016035">
    <property type="entry name" value="Acyl_Trfase/lysoPLipase"/>
</dbReference>
<proteinExistence type="predicted"/>
<dbReference type="SUPFAM" id="SSF52151">
    <property type="entry name" value="FabD/lysophospholipase-like"/>
    <property type="match status" value="1"/>
</dbReference>
<evidence type="ECO:0000313" key="5">
    <source>
        <dbReference type="Proteomes" id="UP000323884"/>
    </source>
</evidence>
<organism evidence="4 5">
    <name type="scientific">Chryseobacterium panacisoli</name>
    <dbReference type="NCBI Taxonomy" id="1807141"/>
    <lineage>
        <taxon>Bacteria</taxon>
        <taxon>Pseudomonadati</taxon>
        <taxon>Bacteroidota</taxon>
        <taxon>Flavobacteriia</taxon>
        <taxon>Flavobacteriales</taxon>
        <taxon>Weeksellaceae</taxon>
        <taxon>Chryseobacterium group</taxon>
        <taxon>Chryseobacterium</taxon>
    </lineage>
</organism>
<feature type="domain" description="PNPLA" evidence="3">
    <location>
        <begin position="9"/>
        <end position="242"/>
    </location>
</feature>
<dbReference type="Proteomes" id="UP000323884">
    <property type="component" value="Unassembled WGS sequence"/>
</dbReference>
<dbReference type="EMBL" id="VTRU01000001">
    <property type="protein sequence ID" value="TZG00073.1"/>
    <property type="molecule type" value="Genomic_DNA"/>
</dbReference>
<dbReference type="InterPro" id="IPR002641">
    <property type="entry name" value="PNPLA_dom"/>
</dbReference>
<protein>
    <submittedName>
        <fullName evidence="4">Patatin-like phospholipase family protein</fullName>
    </submittedName>
</protein>
<evidence type="ECO:0000256" key="2">
    <source>
        <dbReference type="PROSITE-ProRule" id="PRU01161"/>
    </source>
</evidence>
<keyword evidence="4" id="KW-0614">Plasmid</keyword>
<evidence type="ECO:0000256" key="1">
    <source>
        <dbReference type="ARBA" id="ARBA00023098"/>
    </source>
</evidence>
<accession>A0A5D9A0R9</accession>
<keyword evidence="5" id="KW-1185">Reference proteome</keyword>
<comment type="caution">
    <text evidence="2">Lacks conserved residue(s) required for the propagation of feature annotation.</text>
</comment>
<dbReference type="Gene3D" id="3.40.1090.10">
    <property type="entry name" value="Cytosolic phospholipase A2 catalytic domain"/>
    <property type="match status" value="1"/>
</dbReference>
<dbReference type="RefSeq" id="WP_149387112.1">
    <property type="nucleotide sequence ID" value="NZ_VTRU01000001.1"/>
</dbReference>
<name>A0A5D9A0R9_9FLAO</name>
<gene>
    <name evidence="4" type="ORF">FW781_09145</name>
</gene>
<evidence type="ECO:0000259" key="3">
    <source>
        <dbReference type="PROSITE" id="PS51635"/>
    </source>
</evidence>
<reference evidence="4 5" key="1">
    <citation type="submission" date="2019-08" db="EMBL/GenBank/DDBJ databases">
        <title>Draft genome sequence of Chryseobacterium sp. Gsoil 183.</title>
        <authorList>
            <person name="Im W.-T."/>
        </authorList>
    </citation>
    <scope>NUCLEOTIDE SEQUENCE [LARGE SCALE GENOMIC DNA]</scope>
    <source>
        <strain evidence="4 5">Gsoil 183</strain>
        <plasmid evidence="4">unnamed1</plasmid>
    </source>
</reference>
<dbReference type="AlphaFoldDB" id="A0A5D9A0R9"/>
<dbReference type="Pfam" id="PF01734">
    <property type="entry name" value="Patatin"/>
    <property type="match status" value="1"/>
</dbReference>
<comment type="caution">
    <text evidence="4">The sequence shown here is derived from an EMBL/GenBank/DDBJ whole genome shotgun (WGS) entry which is preliminary data.</text>
</comment>
<geneLocation type="plasmid" evidence="4">
    <name>unnamed1</name>
</geneLocation>
<dbReference type="OrthoDB" id="697183at2"/>
<evidence type="ECO:0000313" key="4">
    <source>
        <dbReference type="EMBL" id="TZG00073.1"/>
    </source>
</evidence>
<sequence>MNEKCKRAVIFSGGGTRLMIYLGIFAALEEINLKPDILIASCGGSFAATVINAFPDHLSRKEYLQSEEYFQFVSGTVFTKHKKLSEIGFFSLKKVFDQRNAPFIEDVFNRYLVELPQDLSECFPSIKNVQFSKEIPTVIIGSELLFTPKESGQPRNEKKLYQKTIFTDTETANKIKPERLISNSENYKNSAVEESPKIITNFSMLESTRASVSDMFYVQPAFLHGKYFAGGAIDLVPAELAQHLAQETITEKKQSYNSVEEALVRSVLGFSGNKRLTETEKILTGLQIDTTNIKQELKGHYLKKGINWKKFEIDFSFPKSYPQFVKDMEIQWQYGFDQTIKSIKADNKYFN</sequence>
<dbReference type="PROSITE" id="PS51635">
    <property type="entry name" value="PNPLA"/>
    <property type="match status" value="1"/>
</dbReference>
<dbReference type="GO" id="GO:0006629">
    <property type="term" value="P:lipid metabolic process"/>
    <property type="evidence" value="ECO:0007669"/>
    <property type="project" value="UniProtKB-KW"/>
</dbReference>
<keyword evidence="1" id="KW-0443">Lipid metabolism</keyword>